<organism evidence="1">
    <name type="scientific">bioreactor metagenome</name>
    <dbReference type="NCBI Taxonomy" id="1076179"/>
    <lineage>
        <taxon>unclassified sequences</taxon>
        <taxon>metagenomes</taxon>
        <taxon>ecological metagenomes</taxon>
    </lineage>
</organism>
<evidence type="ECO:0000313" key="1">
    <source>
        <dbReference type="EMBL" id="MPM92647.1"/>
    </source>
</evidence>
<gene>
    <name evidence="1" type="ORF">SDC9_139782</name>
</gene>
<protein>
    <submittedName>
        <fullName evidence="1">Uncharacterized protein</fullName>
    </submittedName>
</protein>
<comment type="caution">
    <text evidence="1">The sequence shown here is derived from an EMBL/GenBank/DDBJ whole genome shotgun (WGS) entry which is preliminary data.</text>
</comment>
<dbReference type="AlphaFoldDB" id="A0A645DTG0"/>
<proteinExistence type="predicted"/>
<sequence length="71" mass="7975">MLNPVINIFDDDIMLVNRIVISDCNRHCRHIETDGSGTVILRRCGIINTDRAVSMPGYSDGIYRNTGIYSC</sequence>
<reference evidence="1" key="1">
    <citation type="submission" date="2019-08" db="EMBL/GenBank/DDBJ databases">
        <authorList>
            <person name="Kucharzyk K."/>
            <person name="Murdoch R.W."/>
            <person name="Higgins S."/>
            <person name="Loffler F."/>
        </authorList>
    </citation>
    <scope>NUCLEOTIDE SEQUENCE</scope>
</reference>
<accession>A0A645DTG0</accession>
<name>A0A645DTG0_9ZZZZ</name>
<dbReference type="EMBL" id="VSSQ01039556">
    <property type="protein sequence ID" value="MPM92647.1"/>
    <property type="molecule type" value="Genomic_DNA"/>
</dbReference>